<dbReference type="GO" id="GO:0005085">
    <property type="term" value="F:guanyl-nucleotide exchange factor activity"/>
    <property type="evidence" value="ECO:0000318"/>
    <property type="project" value="GO_Central"/>
</dbReference>
<dbReference type="RefSeq" id="XP_001327486.1">
    <property type="nucleotide sequence ID" value="XM_001327451.1"/>
</dbReference>
<dbReference type="eggNOG" id="KOG1998">
    <property type="taxonomic scope" value="Eukaryota"/>
</dbReference>
<dbReference type="VEuPathDB" id="TrichDB:TVAG_394060"/>
<evidence type="ECO:0000259" key="5">
    <source>
        <dbReference type="PROSITE" id="PS51651"/>
    </source>
</evidence>
<proteinExistence type="inferred from homology"/>
<dbReference type="CDD" id="cd00174">
    <property type="entry name" value="SH3"/>
    <property type="match status" value="1"/>
</dbReference>
<dbReference type="InterPro" id="IPR027357">
    <property type="entry name" value="DOCKER_dom"/>
</dbReference>
<accession>A2DWC3</accession>
<dbReference type="InterPro" id="IPR046773">
    <property type="entry name" value="DOCKER_Lobe_C"/>
</dbReference>
<protein>
    <submittedName>
        <fullName evidence="6">SH3 domain containing protein</fullName>
    </submittedName>
</protein>
<name>A2DWC3_TRIV3</name>
<dbReference type="PANTHER" id="PTHR45653">
    <property type="entry name" value="DEDICATOR OF CYTOKINESIS"/>
    <property type="match status" value="1"/>
</dbReference>
<comment type="similarity">
    <text evidence="3">Belongs to the DOCK family.</text>
</comment>
<dbReference type="GO" id="GO:0007264">
    <property type="term" value="P:small GTPase-mediated signal transduction"/>
    <property type="evidence" value="ECO:0007669"/>
    <property type="project" value="InterPro"/>
</dbReference>
<dbReference type="KEGG" id="tva:4773265"/>
<dbReference type="InterPro" id="IPR043161">
    <property type="entry name" value="DOCK_C_lobe_A"/>
</dbReference>
<keyword evidence="7" id="KW-1185">Reference proteome</keyword>
<dbReference type="Proteomes" id="UP000001542">
    <property type="component" value="Unassembled WGS sequence"/>
</dbReference>
<dbReference type="VEuPathDB" id="TrichDB:TVAGG3_0279150"/>
<dbReference type="InterPro" id="IPR001452">
    <property type="entry name" value="SH3_domain"/>
</dbReference>
<dbReference type="PROSITE" id="PS51651">
    <property type="entry name" value="DOCKER"/>
    <property type="match status" value="1"/>
</dbReference>
<feature type="domain" description="SH3" evidence="4">
    <location>
        <begin position="10"/>
        <end position="70"/>
    </location>
</feature>
<evidence type="ECO:0000256" key="1">
    <source>
        <dbReference type="ARBA" id="ARBA00022443"/>
    </source>
</evidence>
<dbReference type="InterPro" id="IPR026791">
    <property type="entry name" value="DOCK"/>
</dbReference>
<dbReference type="InterPro" id="IPR036028">
    <property type="entry name" value="SH3-like_dom_sf"/>
</dbReference>
<dbReference type="GO" id="GO:0005737">
    <property type="term" value="C:cytoplasm"/>
    <property type="evidence" value="ECO:0000318"/>
    <property type="project" value="GO_Central"/>
</dbReference>
<dbReference type="InParanoid" id="A2DWC3"/>
<dbReference type="Gene3D" id="1.25.40.410">
    <property type="match status" value="1"/>
</dbReference>
<dbReference type="STRING" id="5722.A2DWC3"/>
<dbReference type="Pfam" id="PF20421">
    <property type="entry name" value="DHR-2_Lobe_C"/>
    <property type="match status" value="1"/>
</dbReference>
<dbReference type="SMART" id="SM00326">
    <property type="entry name" value="SH3"/>
    <property type="match status" value="1"/>
</dbReference>
<dbReference type="EMBL" id="DS113258">
    <property type="protein sequence ID" value="EAY15263.1"/>
    <property type="molecule type" value="Genomic_DNA"/>
</dbReference>
<dbReference type="OrthoDB" id="18896at2759"/>
<dbReference type="Gene3D" id="2.30.30.40">
    <property type="entry name" value="SH3 Domains"/>
    <property type="match status" value="1"/>
</dbReference>
<dbReference type="Gene3D" id="1.20.58.740">
    <property type="match status" value="1"/>
</dbReference>
<sequence length="1651" mass="188097">MSQNPTVWESVNLEAKAIYPFSSEKDGYLTLIAGDSLQVFSQSQDWVYARNKNTYRCGICPKSFLKMGNTQNFNLIDIEAYEVLKNEKLHDMLHPICDIHGDSFYLPANYAQILTQYTKVLHLCKENRSPTELQELVRALNALKKYIGLPTDLKRSENESILTTTELRAVDLIEIPSDSRTMNFETTLSVTMKFTVTYNAEARICPRLYSIQGNKREILNAPADIYHHQSEKATKHSIRIENLPASILQTLVLELRVFSHVHFGADNNTPGPWANEYIGVGTEYLGTSDKPKFSDNPALQITRPPIALDETNTASFEIPLFMPKELISPLSTLNDILSGHNETYLPSQQLSKVLCELNIRKQNTEATTPDGKTAVHAIKESGSVTPSFHSNNLFLHLHTLIHKTAKKRTRILIRCLDFKQKKFINCFDRCEAFNGESFATVVEKGSKEFKIDEMASFNLDLIDEKDLKNVVLVIEVQRTSRSKGTVHQSSYGILPLTNTLDNAIIDTQAVTEIFLRKPISDNTAAGLSNVVMDWIKNPNSQTETKLSYELHLLSTKYIEVQNVTSDSHFLAYILNWDQAYQEHPEKAHDILTILKSFNLVKKFLIPYIVRALAISINIPELKETALESLQFILTSIDAMAQRHAETYLFFQRFIDLFKEDPKLAGIHGALMKAIDENIPLISETNPPSNEMNGRAQGPARCLSYYLQLSLLSIALSSKSENEGKGTSTIFVDALRSLAEKISAMFSDPKAKYMLITTIPFLANSYTLLCDLIWDHFNEDEAIKLIAGMVLPVLKIKNAWTDQNRLKTVSIKAISKPRAHTAIFNAILESFTATESHLFMIDTYPSLVALLFSVLHFSDDVDADILAIQNYIESILVLPEKENEISVDNFKQTIELYEKRLKDLLACNPEALMANCDEEQTKNLEKILKTKKINTSSNIYYVLLLIYFGGQKVLENSFKKRKDPAAFFWKLLVTFKIILEDENLTDKPYYFFISVPALINILSLVKKPENNFLLKDVVHLIDFINSFYKQVLKMNNKMNSTDLALYQRTYSYNLSPLAEMLPMLLKNIEQDQRFIPSIFVPFFHFYISTDNQNTRDEIANGFRLVVQADYRRSVATQKKDLDNIKIERSGNAFMDALNSIANDPTVAEKLLDIVLLIDQSSSGITEPAIAQFFERSKSIVKYMHDILTIPTDAPHEREKTQALTEILDSCLKANDIRLFVHFSSMLYDLHVRLNNNVEAAETLIYTASHLSWTDNTILAEGQGQEAQSASERKCACLNLAVNHFKTALFYESAISAIQELRYYYNNISYDYIALSKLIETEKELYKLISTGGEPIPLNKFFGVRFYGNFDKFWKDKTFIHRRDGFISNGSFLNQMSSWFPGSTIVSKPPEEVKEEMKVIYIFNLIPVVDEKDVDFVLEPPSEMMVRTTAKVTHFISEVPLRIRRKDDLGENAEGFIQTEEFVSPIPMQSYTKQVELKQIGEQVTLSPIEVAIRNLKQKSREILVTAARFYRDKYFYDKVDRNDLACLTRLLNGIADAGVNGGISVYLNLFFGDNNFAKEKVNVDNREALRTAIIDQLKTLKWGSNLHHFLVDETAILLHMNISSATNKMINLCKRILGEFNVNEQPTFTQLHDLSWLGPSEDAENEEEEQNE</sequence>
<feature type="domain" description="DOCKER" evidence="5">
    <location>
        <begin position="1209"/>
        <end position="1621"/>
    </location>
</feature>
<dbReference type="OMA" id="ANTHAEC"/>
<evidence type="ECO:0000256" key="3">
    <source>
        <dbReference type="PROSITE-ProRule" id="PRU00984"/>
    </source>
</evidence>
<organism evidence="6 7">
    <name type="scientific">Trichomonas vaginalis (strain ATCC PRA-98 / G3)</name>
    <dbReference type="NCBI Taxonomy" id="412133"/>
    <lineage>
        <taxon>Eukaryota</taxon>
        <taxon>Metamonada</taxon>
        <taxon>Parabasalia</taxon>
        <taxon>Trichomonadida</taxon>
        <taxon>Trichomonadidae</taxon>
        <taxon>Trichomonas</taxon>
    </lineage>
</organism>
<reference evidence="6" key="1">
    <citation type="submission" date="2006-10" db="EMBL/GenBank/DDBJ databases">
        <authorList>
            <person name="Amadeo P."/>
            <person name="Zhao Q."/>
            <person name="Wortman J."/>
            <person name="Fraser-Liggett C."/>
            <person name="Carlton J."/>
        </authorList>
    </citation>
    <scope>NUCLEOTIDE SEQUENCE</scope>
    <source>
        <strain evidence="6">G3</strain>
    </source>
</reference>
<evidence type="ECO:0000256" key="2">
    <source>
        <dbReference type="PROSITE-ProRule" id="PRU00192"/>
    </source>
</evidence>
<evidence type="ECO:0000313" key="6">
    <source>
        <dbReference type="EMBL" id="EAY15263.1"/>
    </source>
</evidence>
<evidence type="ECO:0000313" key="7">
    <source>
        <dbReference type="Proteomes" id="UP000001542"/>
    </source>
</evidence>
<dbReference type="SUPFAM" id="SSF50044">
    <property type="entry name" value="SH3-domain"/>
    <property type="match status" value="1"/>
</dbReference>
<evidence type="ECO:0000259" key="4">
    <source>
        <dbReference type="PROSITE" id="PS50002"/>
    </source>
</evidence>
<dbReference type="GO" id="GO:0031267">
    <property type="term" value="F:small GTPase binding"/>
    <property type="evidence" value="ECO:0000318"/>
    <property type="project" value="GO_Central"/>
</dbReference>
<dbReference type="PROSITE" id="PS50002">
    <property type="entry name" value="SH3"/>
    <property type="match status" value="1"/>
</dbReference>
<dbReference type="GO" id="GO:0005886">
    <property type="term" value="C:plasma membrane"/>
    <property type="evidence" value="ECO:0000318"/>
    <property type="project" value="GO_Central"/>
</dbReference>
<reference evidence="6" key="2">
    <citation type="journal article" date="2007" name="Science">
        <title>Draft genome sequence of the sexually transmitted pathogen Trichomonas vaginalis.</title>
        <authorList>
            <person name="Carlton J.M."/>
            <person name="Hirt R.P."/>
            <person name="Silva J.C."/>
            <person name="Delcher A.L."/>
            <person name="Schatz M."/>
            <person name="Zhao Q."/>
            <person name="Wortman J.R."/>
            <person name="Bidwell S.L."/>
            <person name="Alsmark U.C.M."/>
            <person name="Besteiro S."/>
            <person name="Sicheritz-Ponten T."/>
            <person name="Noel C.J."/>
            <person name="Dacks J.B."/>
            <person name="Foster P.G."/>
            <person name="Simillion C."/>
            <person name="Van de Peer Y."/>
            <person name="Miranda-Saavedra D."/>
            <person name="Barton G.J."/>
            <person name="Westrop G.D."/>
            <person name="Mueller S."/>
            <person name="Dessi D."/>
            <person name="Fiori P.L."/>
            <person name="Ren Q."/>
            <person name="Paulsen I."/>
            <person name="Zhang H."/>
            <person name="Bastida-Corcuera F.D."/>
            <person name="Simoes-Barbosa A."/>
            <person name="Brown M.T."/>
            <person name="Hayes R.D."/>
            <person name="Mukherjee M."/>
            <person name="Okumura C.Y."/>
            <person name="Schneider R."/>
            <person name="Smith A.J."/>
            <person name="Vanacova S."/>
            <person name="Villalvazo M."/>
            <person name="Haas B.J."/>
            <person name="Pertea M."/>
            <person name="Feldblyum T.V."/>
            <person name="Utterback T.R."/>
            <person name="Shu C.L."/>
            <person name="Osoegawa K."/>
            <person name="de Jong P.J."/>
            <person name="Hrdy I."/>
            <person name="Horvathova L."/>
            <person name="Zubacova Z."/>
            <person name="Dolezal P."/>
            <person name="Malik S.B."/>
            <person name="Logsdon J.M. Jr."/>
            <person name="Henze K."/>
            <person name="Gupta A."/>
            <person name="Wang C.C."/>
            <person name="Dunne R.L."/>
            <person name="Upcroft J.A."/>
            <person name="Upcroft P."/>
            <person name="White O."/>
            <person name="Salzberg S.L."/>
            <person name="Tang P."/>
            <person name="Chiu C.-H."/>
            <person name="Lee Y.-S."/>
            <person name="Embley T.M."/>
            <person name="Coombs G.H."/>
            <person name="Mottram J.C."/>
            <person name="Tachezy J."/>
            <person name="Fraser-Liggett C.M."/>
            <person name="Johnson P.J."/>
        </authorList>
    </citation>
    <scope>NUCLEOTIDE SEQUENCE [LARGE SCALE GENOMIC DNA]</scope>
    <source>
        <strain evidence="6">G3</strain>
    </source>
</reference>
<dbReference type="InterPro" id="IPR043162">
    <property type="entry name" value="DOCK_C_lobe_C"/>
</dbReference>
<dbReference type="CDD" id="cd11684">
    <property type="entry name" value="DHR2_DOCK"/>
    <property type="match status" value="1"/>
</dbReference>
<dbReference type="PANTHER" id="PTHR45653:SF10">
    <property type="entry name" value="MYOBLAST CITY, ISOFORM B"/>
    <property type="match status" value="1"/>
</dbReference>
<keyword evidence="1 2" id="KW-0728">SH3 domain</keyword>
<gene>
    <name evidence="6" type="ORF">TVAG_394060</name>
</gene>